<comment type="caution">
    <text evidence="7">The sequence shown here is derived from an EMBL/GenBank/DDBJ whole genome shotgun (WGS) entry which is preliminary data.</text>
</comment>
<accession>A0A429Z880</accession>
<organism evidence="7 8">
    <name type="scientific">Vagococcus humatus</name>
    <dbReference type="NCBI Taxonomy" id="1889241"/>
    <lineage>
        <taxon>Bacteria</taxon>
        <taxon>Bacillati</taxon>
        <taxon>Bacillota</taxon>
        <taxon>Bacilli</taxon>
        <taxon>Lactobacillales</taxon>
        <taxon>Enterococcaceae</taxon>
        <taxon>Vagococcus</taxon>
    </lineage>
</organism>
<evidence type="ECO:0000313" key="7">
    <source>
        <dbReference type="EMBL" id="RST89888.1"/>
    </source>
</evidence>
<dbReference type="AlphaFoldDB" id="A0A429Z880"/>
<evidence type="ECO:0000256" key="3">
    <source>
        <dbReference type="ARBA" id="ARBA00022475"/>
    </source>
</evidence>
<evidence type="ECO:0000313" key="8">
    <source>
        <dbReference type="Proteomes" id="UP000277864"/>
    </source>
</evidence>
<protein>
    <recommendedName>
        <fullName evidence="9">CDP-glycerol--poly(Glycerophosphate) glycerophosphotransferase</fullName>
    </recommendedName>
</protein>
<dbReference type="Gene3D" id="3.40.50.12580">
    <property type="match status" value="1"/>
</dbReference>
<comment type="subcellular location">
    <subcellularLocation>
        <location evidence="1">Cell membrane</location>
        <topology evidence="1">Peripheral membrane protein</topology>
    </subcellularLocation>
</comment>
<dbReference type="EMBL" id="PXZH01000001">
    <property type="protein sequence ID" value="RST89888.1"/>
    <property type="molecule type" value="Genomic_DNA"/>
</dbReference>
<proteinExistence type="inferred from homology"/>
<evidence type="ECO:0000256" key="6">
    <source>
        <dbReference type="ARBA" id="ARBA00023136"/>
    </source>
</evidence>
<keyword evidence="5" id="KW-0777">Teichoic acid biosynthesis</keyword>
<keyword evidence="3" id="KW-1003">Cell membrane</keyword>
<dbReference type="PANTHER" id="PTHR37316">
    <property type="entry name" value="TEICHOIC ACID GLYCEROL-PHOSPHATE PRIMASE"/>
    <property type="match status" value="1"/>
</dbReference>
<evidence type="ECO:0000256" key="4">
    <source>
        <dbReference type="ARBA" id="ARBA00022679"/>
    </source>
</evidence>
<evidence type="ECO:0000256" key="2">
    <source>
        <dbReference type="ARBA" id="ARBA00010488"/>
    </source>
</evidence>
<dbReference type="Proteomes" id="UP000277864">
    <property type="component" value="Unassembled WGS sequence"/>
</dbReference>
<dbReference type="Gene3D" id="3.40.50.11820">
    <property type="match status" value="1"/>
</dbReference>
<dbReference type="GO" id="GO:0047355">
    <property type="term" value="F:CDP-glycerol glycerophosphotransferase activity"/>
    <property type="evidence" value="ECO:0007669"/>
    <property type="project" value="InterPro"/>
</dbReference>
<dbReference type="SUPFAM" id="SSF53756">
    <property type="entry name" value="UDP-Glycosyltransferase/glycogen phosphorylase"/>
    <property type="match status" value="1"/>
</dbReference>
<sequence length="386" mass="45181">MSKITQGVKLLGAILAYPFFKLAGPKKPILLVGGHEGKLFIDNGKAMYLYLLDHQTDYQVYWVINPDSPDLTHVPGPYLIRGSIKSYLYYMKASGVFFSHSASDLAPILHRFNWLPQPVKTNLEHGVTGFKKAKANHASTTEPEPDHYGPEADIFLSCAPFETQIKNDFWHIPSDQIVETGYARYDQLILPKQLRQEIIYMPTWREWLVGLTPEELKQTGFYHMIENMVQSKELAACLEKHQTPMKIYIHFYFHQYIEAFQLTSKWIEFLPIETEIQDYLIHSQLMITDYSSVAWDFYYLEKPVIFYQPDLAKYNELRGAYLDFETDLFGPQVKDLRELIKQIDTCLTHPTLDSKYLEKLPTYFTYQDQHNAKRIYEAFLAYQNKH</sequence>
<dbReference type="OrthoDB" id="9811865at2"/>
<dbReference type="Pfam" id="PF04464">
    <property type="entry name" value="Glyphos_transf"/>
    <property type="match status" value="1"/>
</dbReference>
<gene>
    <name evidence="7" type="ORF">C7P63_02080</name>
</gene>
<dbReference type="GO" id="GO:0005886">
    <property type="term" value="C:plasma membrane"/>
    <property type="evidence" value="ECO:0007669"/>
    <property type="project" value="UniProtKB-SubCell"/>
</dbReference>
<dbReference type="InterPro" id="IPR051612">
    <property type="entry name" value="Teichoic_Acid_Biosynth"/>
</dbReference>
<dbReference type="GO" id="GO:0019350">
    <property type="term" value="P:teichoic acid biosynthetic process"/>
    <property type="evidence" value="ECO:0007669"/>
    <property type="project" value="UniProtKB-KW"/>
</dbReference>
<keyword evidence="8" id="KW-1185">Reference proteome</keyword>
<comment type="similarity">
    <text evidence="2">Belongs to the CDP-glycerol glycerophosphotransferase family.</text>
</comment>
<dbReference type="PANTHER" id="PTHR37316:SF3">
    <property type="entry name" value="TEICHOIC ACID GLYCEROL-PHOSPHATE TRANSFERASE"/>
    <property type="match status" value="1"/>
</dbReference>
<reference evidence="7 8" key="1">
    <citation type="submission" date="2018-03" db="EMBL/GenBank/DDBJ databases">
        <authorList>
            <person name="Gulvik C.A."/>
        </authorList>
    </citation>
    <scope>NUCLEOTIDE SEQUENCE [LARGE SCALE GENOMIC DNA]</scope>
    <source>
        <strain evidence="7 8">JCM 31581</strain>
    </source>
</reference>
<dbReference type="InterPro" id="IPR043148">
    <property type="entry name" value="TagF_C"/>
</dbReference>
<dbReference type="InterPro" id="IPR043149">
    <property type="entry name" value="TagF_N"/>
</dbReference>
<evidence type="ECO:0008006" key="9">
    <source>
        <dbReference type="Google" id="ProtNLM"/>
    </source>
</evidence>
<evidence type="ECO:0000256" key="1">
    <source>
        <dbReference type="ARBA" id="ARBA00004202"/>
    </source>
</evidence>
<name>A0A429Z880_9ENTE</name>
<keyword evidence="6" id="KW-0472">Membrane</keyword>
<dbReference type="RefSeq" id="WP_125942500.1">
    <property type="nucleotide sequence ID" value="NZ_PXZH01000001.1"/>
</dbReference>
<keyword evidence="4" id="KW-0808">Transferase</keyword>
<dbReference type="InterPro" id="IPR007554">
    <property type="entry name" value="Glycerophosphate_synth"/>
</dbReference>
<evidence type="ECO:0000256" key="5">
    <source>
        <dbReference type="ARBA" id="ARBA00022944"/>
    </source>
</evidence>